<protein>
    <recommendedName>
        <fullName evidence="3">Altered inheritance of mitochondria protein 36, mitochondrial</fullName>
    </recommendedName>
</protein>
<sequence>MLSLGHCVRRITSPALRSTTNIASKQWQKRTYAGFAANDKGPQFRHFLAVGLVGTMIFGLVVKRIDEQDSSSSLAKRKNSFSEEEWDAYLKTQQRTKMFEEGDFYLVPQGKNLKGVQDVIAKVSAEGSEPVVVDLNKLIKAQLEDPNSKYGTLLRQSFESEEPEAPGCEYKFNYTLAHGIFTQLVKRELETKKDSKVFVLLNYPNNIKEAIKFETDIATCTKLLVLDDDSKDDVIDYFQTVDKVIKADQL</sequence>
<dbReference type="OrthoDB" id="4081130at2759"/>
<dbReference type="GeneID" id="34521585"/>
<dbReference type="HOGENOM" id="CLU_075614_0_0_1"/>
<reference evidence="1" key="2">
    <citation type="submission" date="2014-02" db="EMBL/GenBank/DDBJ databases">
        <title>Complete DNA sequence of /Kuraishia capsulata/ illustrates novel genomic features among budding yeasts (/Saccharomycotina/).</title>
        <authorList>
            <person name="Morales L."/>
            <person name="Noel B."/>
            <person name="Porcel B."/>
            <person name="Marcet-Houben M."/>
            <person name="Hullo M-F."/>
            <person name="Sacerdot C."/>
            <person name="Tekaia F."/>
            <person name="Leh-Louis V."/>
            <person name="Despons L."/>
            <person name="Khanna V."/>
            <person name="Aury J-M."/>
            <person name="Barbe V."/>
            <person name="Couloux A."/>
            <person name="Labadie K."/>
            <person name="Pelletier E."/>
            <person name="Souciet J-L."/>
            <person name="Boekhout T."/>
            <person name="Gabaldon T."/>
            <person name="Wincker P."/>
            <person name="Dujon B."/>
        </authorList>
    </citation>
    <scope>NUCLEOTIDE SEQUENCE</scope>
    <source>
        <strain evidence="1">CBS 1993</strain>
    </source>
</reference>
<dbReference type="EMBL" id="HG793129">
    <property type="protein sequence ID" value="CDK28207.1"/>
    <property type="molecule type" value="Genomic_DNA"/>
</dbReference>
<evidence type="ECO:0000313" key="1">
    <source>
        <dbReference type="EMBL" id="CDK28207.1"/>
    </source>
</evidence>
<name>W6MSL3_9ASCO</name>
<proteinExistence type="predicted"/>
<evidence type="ECO:0000313" key="2">
    <source>
        <dbReference type="Proteomes" id="UP000019384"/>
    </source>
</evidence>
<dbReference type="AlphaFoldDB" id="W6MSL3"/>
<dbReference type="RefSeq" id="XP_022460197.1">
    <property type="nucleotide sequence ID" value="XM_022600897.1"/>
</dbReference>
<evidence type="ECO:0008006" key="3">
    <source>
        <dbReference type="Google" id="ProtNLM"/>
    </source>
</evidence>
<reference evidence="1" key="1">
    <citation type="submission" date="2013-12" db="EMBL/GenBank/DDBJ databases">
        <authorList>
            <person name="Genoscope - CEA"/>
        </authorList>
    </citation>
    <scope>NUCLEOTIDE SEQUENCE</scope>
    <source>
        <strain evidence="1">CBS 1993</strain>
    </source>
</reference>
<gene>
    <name evidence="1" type="ORF">KUCA_T00004189001</name>
</gene>
<accession>W6MSL3</accession>
<organism evidence="1 2">
    <name type="scientific">Kuraishia capsulata CBS 1993</name>
    <dbReference type="NCBI Taxonomy" id="1382522"/>
    <lineage>
        <taxon>Eukaryota</taxon>
        <taxon>Fungi</taxon>
        <taxon>Dikarya</taxon>
        <taxon>Ascomycota</taxon>
        <taxon>Saccharomycotina</taxon>
        <taxon>Pichiomycetes</taxon>
        <taxon>Pichiales</taxon>
        <taxon>Pichiaceae</taxon>
        <taxon>Kuraishia</taxon>
    </lineage>
</organism>
<keyword evidence="2" id="KW-1185">Reference proteome</keyword>
<dbReference type="Proteomes" id="UP000019384">
    <property type="component" value="Unassembled WGS sequence"/>
</dbReference>